<dbReference type="EMBL" id="JAMQGM010000027">
    <property type="protein sequence ID" value="MCM2578211.1"/>
    <property type="molecule type" value="Genomic_DNA"/>
</dbReference>
<proteinExistence type="predicted"/>
<comment type="caution">
    <text evidence="2">The sequence shown here is derived from an EMBL/GenBank/DDBJ whole genome shotgun (WGS) entry which is preliminary data.</text>
</comment>
<keyword evidence="1" id="KW-0812">Transmembrane</keyword>
<dbReference type="Proteomes" id="UP001167160">
    <property type="component" value="Unassembled WGS sequence"/>
</dbReference>
<keyword evidence="3" id="KW-1185">Reference proteome</keyword>
<feature type="transmembrane region" description="Helical" evidence="1">
    <location>
        <begin position="18"/>
        <end position="36"/>
    </location>
</feature>
<name>A0ABT0X6R6_9ACTN</name>
<organism evidence="2 3">
    <name type="scientific">Streptomyces meridianus</name>
    <dbReference type="NCBI Taxonomy" id="2938945"/>
    <lineage>
        <taxon>Bacteria</taxon>
        <taxon>Bacillati</taxon>
        <taxon>Actinomycetota</taxon>
        <taxon>Actinomycetes</taxon>
        <taxon>Kitasatosporales</taxon>
        <taxon>Streptomycetaceae</taxon>
        <taxon>Streptomyces</taxon>
    </lineage>
</organism>
<gene>
    <name evidence="2" type="ORF">M1E25_12740</name>
</gene>
<reference evidence="2" key="1">
    <citation type="journal article" date="2023" name="Int. J. Syst. Evol. Microbiol.">
        <title>Streptomyces meridianus sp. nov. isolated from brackish water of the Tagus estuary in Alcochete, Portugal.</title>
        <authorList>
            <person name="Santos J.D.N."/>
            <person name="Klimek D."/>
            <person name="Calusinska M."/>
            <person name="Lobo Da Cunha A."/>
            <person name="Catita J."/>
            <person name="Goncalves H."/>
            <person name="Gonzalez I."/>
            <person name="Reyes F."/>
            <person name="Lage O.M."/>
        </authorList>
    </citation>
    <scope>NUCLEOTIDE SEQUENCE</scope>
    <source>
        <strain evidence="2">MTZ3.1</strain>
    </source>
</reference>
<keyword evidence="1" id="KW-1133">Transmembrane helix</keyword>
<dbReference type="RefSeq" id="WP_251414511.1">
    <property type="nucleotide sequence ID" value="NZ_JAMQGM010000027.1"/>
</dbReference>
<evidence type="ECO:0000256" key="1">
    <source>
        <dbReference type="SAM" id="Phobius"/>
    </source>
</evidence>
<evidence type="ECO:0008006" key="4">
    <source>
        <dbReference type="Google" id="ProtNLM"/>
    </source>
</evidence>
<sequence>MTESASNTPGTAGGSRRVLLLLGWVWVGAPFAYGLYELALKLKLLLTG</sequence>
<protein>
    <recommendedName>
        <fullName evidence="4">Oxalate:formate antiporter</fullName>
    </recommendedName>
</protein>
<keyword evidence="1" id="KW-0472">Membrane</keyword>
<evidence type="ECO:0000313" key="3">
    <source>
        <dbReference type="Proteomes" id="UP001167160"/>
    </source>
</evidence>
<accession>A0ABT0X6R6</accession>
<evidence type="ECO:0000313" key="2">
    <source>
        <dbReference type="EMBL" id="MCM2578211.1"/>
    </source>
</evidence>